<evidence type="ECO:0000313" key="11">
    <source>
        <dbReference type="Proteomes" id="UP000644115"/>
    </source>
</evidence>
<dbReference type="InterPro" id="IPR034746">
    <property type="entry name" value="POTRA"/>
</dbReference>
<keyword evidence="7" id="KW-0131">Cell cycle</keyword>
<evidence type="ECO:0000256" key="7">
    <source>
        <dbReference type="ARBA" id="ARBA00023306"/>
    </source>
</evidence>
<keyword evidence="2" id="KW-1003">Cell membrane</keyword>
<gene>
    <name evidence="10" type="ORF">H8876_07400</name>
</gene>
<dbReference type="PROSITE" id="PS51779">
    <property type="entry name" value="POTRA"/>
    <property type="match status" value="1"/>
</dbReference>
<dbReference type="Proteomes" id="UP000644115">
    <property type="component" value="Unassembled WGS sequence"/>
</dbReference>
<evidence type="ECO:0000256" key="1">
    <source>
        <dbReference type="ARBA" id="ARBA00004370"/>
    </source>
</evidence>
<feature type="domain" description="POTRA" evidence="9">
    <location>
        <begin position="44"/>
        <end position="112"/>
    </location>
</feature>
<dbReference type="InterPro" id="IPR013685">
    <property type="entry name" value="POTRA_FtsQ_type"/>
</dbReference>
<dbReference type="InterPro" id="IPR050487">
    <property type="entry name" value="FtsQ_DivIB"/>
</dbReference>
<comment type="caution">
    <text evidence="10">The sequence shown here is derived from an EMBL/GenBank/DDBJ whole genome shotgun (WGS) entry which is preliminary data.</text>
</comment>
<evidence type="ECO:0000313" key="10">
    <source>
        <dbReference type="EMBL" id="MBC5999821.1"/>
    </source>
</evidence>
<proteinExistence type="predicted"/>
<evidence type="ECO:0000256" key="6">
    <source>
        <dbReference type="ARBA" id="ARBA00023136"/>
    </source>
</evidence>
<accession>A0A923NEW2</accession>
<dbReference type="AlphaFoldDB" id="A0A923NEW2"/>
<dbReference type="RefSeq" id="WP_249287200.1">
    <property type="nucleotide sequence ID" value="NZ_JACRWC010000096.1"/>
</dbReference>
<keyword evidence="5 8" id="KW-1133">Transmembrane helix</keyword>
<sequence>MRRDNRAEKVHKKRRRRKKRYLLRFLLLILLCVGIYFGVHIDYFKVDGIAVVGNEEISDEEILKLSELEVGENIFDVHPLFAQHRIKENLYIEKVRVKRKLPNKIEISVTERSGKAQFQMGKRFVITDNEGMVLAIEKKQQKVPLVENIKVTKAKKKKTIEVKQTATYDKAMEIVQKMEEDDLYFKKLSIDGSRVDAYIYDGLICRGAYKDLLTCMDSGALKTVVFDLYQKGIEAGIINIGSNNYCSFTPQN</sequence>
<reference evidence="10" key="1">
    <citation type="submission" date="2020-08" db="EMBL/GenBank/DDBJ databases">
        <authorList>
            <person name="Liu C."/>
            <person name="Sun Q."/>
        </authorList>
    </citation>
    <scope>NUCLEOTIDE SEQUENCE</scope>
    <source>
        <strain evidence="10">BX16</strain>
    </source>
</reference>
<keyword evidence="6 8" id="KW-0472">Membrane</keyword>
<dbReference type="GO" id="GO:0005886">
    <property type="term" value="C:plasma membrane"/>
    <property type="evidence" value="ECO:0007669"/>
    <property type="project" value="TreeGrafter"/>
</dbReference>
<keyword evidence="4 8" id="KW-0812">Transmembrane</keyword>
<evidence type="ECO:0000256" key="3">
    <source>
        <dbReference type="ARBA" id="ARBA00022618"/>
    </source>
</evidence>
<evidence type="ECO:0000256" key="8">
    <source>
        <dbReference type="SAM" id="Phobius"/>
    </source>
</evidence>
<dbReference type="Pfam" id="PF08478">
    <property type="entry name" value="POTRA_1"/>
    <property type="match status" value="1"/>
</dbReference>
<dbReference type="PANTHER" id="PTHR37820:SF1">
    <property type="entry name" value="CELL DIVISION PROTEIN FTSQ"/>
    <property type="match status" value="1"/>
</dbReference>
<keyword evidence="3" id="KW-0132">Cell division</keyword>
<protein>
    <submittedName>
        <fullName evidence="10">FtsQ-type POTRA domain-containing protein</fullName>
    </submittedName>
</protein>
<dbReference type="EMBL" id="JACRWC010000096">
    <property type="protein sequence ID" value="MBC5999821.1"/>
    <property type="molecule type" value="Genomic_DNA"/>
</dbReference>
<organism evidence="10 11">
    <name type="scientific">Lentihominibacter faecis</name>
    <dbReference type="NCBI Taxonomy" id="2764712"/>
    <lineage>
        <taxon>Bacteria</taxon>
        <taxon>Bacillati</taxon>
        <taxon>Bacillota</taxon>
        <taxon>Clostridia</taxon>
        <taxon>Peptostreptococcales</taxon>
        <taxon>Anaerovoracaceae</taxon>
        <taxon>Lentihominibacter</taxon>
    </lineage>
</organism>
<comment type="subcellular location">
    <subcellularLocation>
        <location evidence="1">Membrane</location>
    </subcellularLocation>
</comment>
<evidence type="ECO:0000259" key="9">
    <source>
        <dbReference type="PROSITE" id="PS51779"/>
    </source>
</evidence>
<dbReference type="PANTHER" id="PTHR37820">
    <property type="entry name" value="CELL DIVISION PROTEIN DIVIB"/>
    <property type="match status" value="1"/>
</dbReference>
<feature type="transmembrane region" description="Helical" evidence="8">
    <location>
        <begin position="21"/>
        <end position="39"/>
    </location>
</feature>
<evidence type="ECO:0000256" key="5">
    <source>
        <dbReference type="ARBA" id="ARBA00022989"/>
    </source>
</evidence>
<keyword evidence="11" id="KW-1185">Reference proteome</keyword>
<dbReference type="Gene3D" id="3.10.20.310">
    <property type="entry name" value="membrane protein fhac"/>
    <property type="match status" value="1"/>
</dbReference>
<name>A0A923NEW2_9FIRM</name>
<evidence type="ECO:0000256" key="4">
    <source>
        <dbReference type="ARBA" id="ARBA00022692"/>
    </source>
</evidence>
<dbReference type="GO" id="GO:0051301">
    <property type="term" value="P:cell division"/>
    <property type="evidence" value="ECO:0007669"/>
    <property type="project" value="UniProtKB-KW"/>
</dbReference>
<evidence type="ECO:0000256" key="2">
    <source>
        <dbReference type="ARBA" id="ARBA00022475"/>
    </source>
</evidence>